<evidence type="ECO:0000313" key="10">
    <source>
        <dbReference type="Proteomes" id="UP000309544"/>
    </source>
</evidence>
<organism evidence="9 10">
    <name type="scientific">Prosthecochloris vibrioformis</name>
    <name type="common">Chlorobium vibrioforme</name>
    <dbReference type="NCBI Taxonomy" id="1098"/>
    <lineage>
        <taxon>Bacteria</taxon>
        <taxon>Pseudomonadati</taxon>
        <taxon>Chlorobiota</taxon>
        <taxon>Chlorobiia</taxon>
        <taxon>Chlorobiales</taxon>
        <taxon>Chlorobiaceae</taxon>
        <taxon>Prosthecochloris</taxon>
    </lineage>
</organism>
<dbReference type="Pfam" id="PF00717">
    <property type="entry name" value="Peptidase_S24"/>
    <property type="match status" value="1"/>
</dbReference>
<dbReference type="EMBL" id="VDCI01000003">
    <property type="protein sequence ID" value="TNJ36964.1"/>
    <property type="molecule type" value="Genomic_DNA"/>
</dbReference>
<evidence type="ECO:0000256" key="1">
    <source>
        <dbReference type="ARBA" id="ARBA00007484"/>
    </source>
</evidence>
<keyword evidence="10" id="KW-1185">Reference proteome</keyword>
<evidence type="ECO:0000256" key="6">
    <source>
        <dbReference type="ARBA" id="ARBA00023236"/>
    </source>
</evidence>
<keyword evidence="3 7" id="KW-0378">Hydrolase</keyword>
<comment type="similarity">
    <text evidence="1 7">Belongs to the peptidase S24 family.</text>
</comment>
<keyword evidence="6" id="KW-0742">SOS response</keyword>
<dbReference type="GO" id="GO:0009432">
    <property type="term" value="P:SOS response"/>
    <property type="evidence" value="ECO:0007669"/>
    <property type="project" value="UniProtKB-KW"/>
</dbReference>
<dbReference type="AlphaFoldDB" id="A0A5C4S0M0"/>
<evidence type="ECO:0000256" key="4">
    <source>
        <dbReference type="ARBA" id="ARBA00022813"/>
    </source>
</evidence>
<dbReference type="NCBIfam" id="NF007621">
    <property type="entry name" value="PRK10276.1"/>
    <property type="match status" value="1"/>
</dbReference>
<dbReference type="SUPFAM" id="SSF51306">
    <property type="entry name" value="LexA/Signal peptidase"/>
    <property type="match status" value="1"/>
</dbReference>
<evidence type="ECO:0000256" key="5">
    <source>
        <dbReference type="ARBA" id="ARBA00023204"/>
    </source>
</evidence>
<gene>
    <name evidence="9" type="primary">umuD</name>
    <name evidence="9" type="ORF">FGF68_05160</name>
</gene>
<dbReference type="InterPro" id="IPR006197">
    <property type="entry name" value="Peptidase_S24_LexA"/>
</dbReference>
<evidence type="ECO:0000256" key="7">
    <source>
        <dbReference type="RuleBase" id="RU003991"/>
    </source>
</evidence>
<dbReference type="InterPro" id="IPR039418">
    <property type="entry name" value="LexA-like"/>
</dbReference>
<sequence>MRFSFLARGVNLDFYSADTSSECPLPFAESEVVAGFPSPADDHLDISLDLNQALIRHPAATFYARVKGSSMIDAGIEEGDLLVVDKALEPKDGDIAVCFLDGEFTVKRISLREGEVCLVAANRDFPEIRVSGESDLVIWGVVTYVIHRAR</sequence>
<dbReference type="PANTHER" id="PTHR33516:SF2">
    <property type="entry name" value="LEXA REPRESSOR-RELATED"/>
    <property type="match status" value="1"/>
</dbReference>
<reference evidence="9 10" key="1">
    <citation type="submission" date="2019-05" db="EMBL/GenBank/DDBJ databases">
        <title>Draft Whole-Genome sequence of the green sulfur bacterium Prosthecochloris vibrioformis DSM 260.</title>
        <authorList>
            <person name="Meyer T.E."/>
            <person name="Kyndt J.A."/>
        </authorList>
    </citation>
    <scope>NUCLEOTIDE SEQUENCE [LARGE SCALE GENOMIC DNA]</scope>
    <source>
        <strain evidence="9 10">DSM 260</strain>
    </source>
</reference>
<keyword evidence="9" id="KW-0808">Transferase</keyword>
<name>A0A5C4S0M0_PROVB</name>
<keyword evidence="4 7" id="KW-0068">Autocatalytic cleavage</keyword>
<evidence type="ECO:0000256" key="3">
    <source>
        <dbReference type="ARBA" id="ARBA00022801"/>
    </source>
</evidence>
<dbReference type="Gene3D" id="2.10.109.10">
    <property type="entry name" value="Umud Fragment, subunit A"/>
    <property type="match status" value="1"/>
</dbReference>
<evidence type="ECO:0000259" key="8">
    <source>
        <dbReference type="Pfam" id="PF00717"/>
    </source>
</evidence>
<dbReference type="InterPro" id="IPR036286">
    <property type="entry name" value="LexA/Signal_pep-like_sf"/>
</dbReference>
<feature type="domain" description="Peptidase S24/S26A/S26B/S26C" evidence="8">
    <location>
        <begin position="30"/>
        <end position="142"/>
    </location>
</feature>
<dbReference type="InterPro" id="IPR050077">
    <property type="entry name" value="LexA_repressor"/>
</dbReference>
<proteinExistence type="inferred from homology"/>
<evidence type="ECO:0000256" key="2">
    <source>
        <dbReference type="ARBA" id="ARBA00022763"/>
    </source>
</evidence>
<dbReference type="EC" id="2.7.7.7" evidence="9"/>
<dbReference type="GO" id="GO:0006355">
    <property type="term" value="P:regulation of DNA-templated transcription"/>
    <property type="evidence" value="ECO:0007669"/>
    <property type="project" value="InterPro"/>
</dbReference>
<dbReference type="InterPro" id="IPR015927">
    <property type="entry name" value="Peptidase_S24_S26A/B/C"/>
</dbReference>
<dbReference type="PANTHER" id="PTHR33516">
    <property type="entry name" value="LEXA REPRESSOR"/>
    <property type="match status" value="1"/>
</dbReference>
<dbReference type="GO" id="GO:0006281">
    <property type="term" value="P:DNA repair"/>
    <property type="evidence" value="ECO:0007669"/>
    <property type="project" value="UniProtKB-KW"/>
</dbReference>
<dbReference type="GO" id="GO:0003677">
    <property type="term" value="F:DNA binding"/>
    <property type="evidence" value="ECO:0007669"/>
    <property type="project" value="InterPro"/>
</dbReference>
<protein>
    <submittedName>
        <fullName evidence="9">Translesion error-prone DNA polymerase V autoproteolytic subunit</fullName>
        <ecNumber evidence="9">2.7.7.7</ecNumber>
    </submittedName>
</protein>
<dbReference type="PRINTS" id="PR00726">
    <property type="entry name" value="LEXASERPTASE"/>
</dbReference>
<accession>A0A5C4S0M0</accession>
<comment type="caution">
    <text evidence="9">The sequence shown here is derived from an EMBL/GenBank/DDBJ whole genome shotgun (WGS) entry which is preliminary data.</text>
</comment>
<keyword evidence="5" id="KW-0234">DNA repair</keyword>
<keyword evidence="2" id="KW-0227">DNA damage</keyword>
<dbReference type="RefSeq" id="WP_068867173.1">
    <property type="nucleotide sequence ID" value="NZ_VDCI01000003.1"/>
</dbReference>
<dbReference type="GO" id="GO:0003887">
    <property type="term" value="F:DNA-directed DNA polymerase activity"/>
    <property type="evidence" value="ECO:0007669"/>
    <property type="project" value="UniProtKB-EC"/>
</dbReference>
<dbReference type="GO" id="GO:0016787">
    <property type="term" value="F:hydrolase activity"/>
    <property type="evidence" value="ECO:0007669"/>
    <property type="project" value="UniProtKB-KW"/>
</dbReference>
<dbReference type="CDD" id="cd06529">
    <property type="entry name" value="S24_LexA-like"/>
    <property type="match status" value="1"/>
</dbReference>
<evidence type="ECO:0000313" key="9">
    <source>
        <dbReference type="EMBL" id="TNJ36964.1"/>
    </source>
</evidence>
<dbReference type="Proteomes" id="UP000309544">
    <property type="component" value="Unassembled WGS sequence"/>
</dbReference>
<keyword evidence="9" id="KW-0548">Nucleotidyltransferase</keyword>